<sequence length="452" mass="51774">MDHTRLPPEIWICIIQNLAAPRFKFQDGQKNLRPKFSKTDLFSISLVSSYFRELCQPYIFDRLGFSLRDASESGNLGNNISSVLSLTNERPEIKQWVRAIFLGGPPDRVGTRVFHAVLIDLFNRLDNIESVHISNWTMAPPLLSSLKLERMQEIIVESSLMEQFNSVAALQPSSMLHSLYMDGIFDTRVVDAFAPLIRSPGLKRLSLLRDTRSFLSAHLQSYPHYHFEALLKLTIAAPSTPADTRRFMAFTQQCTEIQSLHVDSQDANSSSERSPLVTQSLPRSTFPKLTEFVGSLSIARRIVRDRPISRIKAGSCWQDSPDVITRDLLVPLMPTVPITLLHLRAEWWTEGLLEIIVSLFPALEDFSFLFYRGDFSPWSKSHLVDIRRLPHLRKVSIQYHDLGLGIEYWPSRTDQQQAIRRALDALQETNPQLWFLQLGYGWPWVKTAGVWV</sequence>
<proteinExistence type="predicted"/>
<gene>
    <name evidence="1" type="ORF">M407DRAFT_32339</name>
</gene>
<dbReference type="EMBL" id="KN823324">
    <property type="protein sequence ID" value="KIO17994.1"/>
    <property type="molecule type" value="Genomic_DNA"/>
</dbReference>
<dbReference type="AlphaFoldDB" id="A0A0C3Q4X9"/>
<accession>A0A0C3Q4X9</accession>
<reference evidence="1 2" key="1">
    <citation type="submission" date="2014-04" db="EMBL/GenBank/DDBJ databases">
        <authorList>
            <consortium name="DOE Joint Genome Institute"/>
            <person name="Kuo A."/>
            <person name="Girlanda M."/>
            <person name="Perotto S."/>
            <person name="Kohler A."/>
            <person name="Nagy L.G."/>
            <person name="Floudas D."/>
            <person name="Copeland A."/>
            <person name="Barry K.W."/>
            <person name="Cichocki N."/>
            <person name="Veneault-Fourrey C."/>
            <person name="LaButti K."/>
            <person name="Lindquist E.A."/>
            <person name="Lipzen A."/>
            <person name="Lundell T."/>
            <person name="Morin E."/>
            <person name="Murat C."/>
            <person name="Sun H."/>
            <person name="Tunlid A."/>
            <person name="Henrissat B."/>
            <person name="Grigoriev I.V."/>
            <person name="Hibbett D.S."/>
            <person name="Martin F."/>
            <person name="Nordberg H.P."/>
            <person name="Cantor M.N."/>
            <person name="Hua S.X."/>
        </authorList>
    </citation>
    <scope>NUCLEOTIDE SEQUENCE [LARGE SCALE GENOMIC DNA]</scope>
    <source>
        <strain evidence="1 2">MUT 4182</strain>
    </source>
</reference>
<organism evidence="1 2">
    <name type="scientific">Tulasnella calospora MUT 4182</name>
    <dbReference type="NCBI Taxonomy" id="1051891"/>
    <lineage>
        <taxon>Eukaryota</taxon>
        <taxon>Fungi</taxon>
        <taxon>Dikarya</taxon>
        <taxon>Basidiomycota</taxon>
        <taxon>Agaricomycotina</taxon>
        <taxon>Agaricomycetes</taxon>
        <taxon>Cantharellales</taxon>
        <taxon>Tulasnellaceae</taxon>
        <taxon>Tulasnella</taxon>
    </lineage>
</organism>
<dbReference type="Proteomes" id="UP000054248">
    <property type="component" value="Unassembled WGS sequence"/>
</dbReference>
<evidence type="ECO:0008006" key="3">
    <source>
        <dbReference type="Google" id="ProtNLM"/>
    </source>
</evidence>
<dbReference type="HOGENOM" id="CLU_605788_0_0_1"/>
<name>A0A0C3Q4X9_9AGAM</name>
<keyword evidence="2" id="KW-1185">Reference proteome</keyword>
<evidence type="ECO:0000313" key="1">
    <source>
        <dbReference type="EMBL" id="KIO17994.1"/>
    </source>
</evidence>
<evidence type="ECO:0000313" key="2">
    <source>
        <dbReference type="Proteomes" id="UP000054248"/>
    </source>
</evidence>
<dbReference type="OrthoDB" id="2975812at2759"/>
<protein>
    <recommendedName>
        <fullName evidence="3">F-box domain-containing protein</fullName>
    </recommendedName>
</protein>
<reference evidence="2" key="2">
    <citation type="submission" date="2015-01" db="EMBL/GenBank/DDBJ databases">
        <title>Evolutionary Origins and Diversification of the Mycorrhizal Mutualists.</title>
        <authorList>
            <consortium name="DOE Joint Genome Institute"/>
            <consortium name="Mycorrhizal Genomics Consortium"/>
            <person name="Kohler A."/>
            <person name="Kuo A."/>
            <person name="Nagy L.G."/>
            <person name="Floudas D."/>
            <person name="Copeland A."/>
            <person name="Barry K.W."/>
            <person name="Cichocki N."/>
            <person name="Veneault-Fourrey C."/>
            <person name="LaButti K."/>
            <person name="Lindquist E.A."/>
            <person name="Lipzen A."/>
            <person name="Lundell T."/>
            <person name="Morin E."/>
            <person name="Murat C."/>
            <person name="Riley R."/>
            <person name="Ohm R."/>
            <person name="Sun H."/>
            <person name="Tunlid A."/>
            <person name="Henrissat B."/>
            <person name="Grigoriev I.V."/>
            <person name="Hibbett D.S."/>
            <person name="Martin F."/>
        </authorList>
    </citation>
    <scope>NUCLEOTIDE SEQUENCE [LARGE SCALE GENOMIC DNA]</scope>
    <source>
        <strain evidence="2">MUT 4182</strain>
    </source>
</reference>